<dbReference type="SUPFAM" id="SSF52317">
    <property type="entry name" value="Class I glutamine amidotransferase-like"/>
    <property type="match status" value="1"/>
</dbReference>
<reference evidence="3" key="1">
    <citation type="journal article" date="2019" name="Int. J. Syst. Evol. Microbiol.">
        <title>The Global Catalogue of Microorganisms (GCM) 10K type strain sequencing project: providing services to taxonomists for standard genome sequencing and annotation.</title>
        <authorList>
            <consortium name="The Broad Institute Genomics Platform"/>
            <consortium name="The Broad Institute Genome Sequencing Center for Infectious Disease"/>
            <person name="Wu L."/>
            <person name="Ma J."/>
        </authorList>
    </citation>
    <scope>NUCLEOTIDE SEQUENCE [LARGE SCALE GENOMIC DNA]</scope>
    <source>
        <strain evidence="3">JCM 16242</strain>
    </source>
</reference>
<feature type="domain" description="Glutamine amidotransferase" evidence="1">
    <location>
        <begin position="62"/>
        <end position="205"/>
    </location>
</feature>
<dbReference type="Proteomes" id="UP001500657">
    <property type="component" value="Unassembled WGS sequence"/>
</dbReference>
<dbReference type="EMBL" id="BAAAFO010000002">
    <property type="protein sequence ID" value="GAA0249035.1"/>
    <property type="molecule type" value="Genomic_DNA"/>
</dbReference>
<dbReference type="PROSITE" id="PS51273">
    <property type="entry name" value="GATASE_TYPE_1"/>
    <property type="match status" value="1"/>
</dbReference>
<dbReference type="InterPro" id="IPR017926">
    <property type="entry name" value="GATASE"/>
</dbReference>
<organism evidence="2 3">
    <name type="scientific">Rhodanobacter caeni</name>
    <dbReference type="NCBI Taxonomy" id="657654"/>
    <lineage>
        <taxon>Bacteria</taxon>
        <taxon>Pseudomonadati</taxon>
        <taxon>Pseudomonadota</taxon>
        <taxon>Gammaproteobacteria</taxon>
        <taxon>Lysobacterales</taxon>
        <taxon>Rhodanobacteraceae</taxon>
        <taxon>Rhodanobacter</taxon>
    </lineage>
</organism>
<proteinExistence type="predicted"/>
<accession>A0ABP3E4N2</accession>
<evidence type="ECO:0000313" key="2">
    <source>
        <dbReference type="EMBL" id="GAA0249035.1"/>
    </source>
</evidence>
<keyword evidence="3" id="KW-1185">Reference proteome</keyword>
<dbReference type="InterPro" id="IPR044992">
    <property type="entry name" value="ChyE-like"/>
</dbReference>
<evidence type="ECO:0000259" key="1">
    <source>
        <dbReference type="Pfam" id="PF00117"/>
    </source>
</evidence>
<dbReference type="InterPro" id="IPR029062">
    <property type="entry name" value="Class_I_gatase-like"/>
</dbReference>
<evidence type="ECO:0000313" key="3">
    <source>
        <dbReference type="Proteomes" id="UP001500657"/>
    </source>
</evidence>
<protein>
    <submittedName>
        <fullName evidence="2">Glutamine amidotransferase</fullName>
    </submittedName>
</protein>
<name>A0ABP3E4N2_9GAMM</name>
<dbReference type="Pfam" id="PF00117">
    <property type="entry name" value="GATase"/>
    <property type="match status" value="1"/>
</dbReference>
<dbReference type="NCBIfam" id="NF006562">
    <property type="entry name" value="PRK09065.1"/>
    <property type="match status" value="1"/>
</dbReference>
<sequence>MKFPPLRFSPAKPVLVIRTGHAPKPIRARHGDFAHWFCLAARLPSSQVRVVDVTAGEQLPAPDDVAGALITGSAAMVTERATWSERTAGWIRNAMDAELPMFGICFGHQLMAHALGGRVDYLSGGREIGTLPIRFLADAPLDALTEGMPASFRAHTTHEQSVVEIPADATVLARSDRDPNHLLRYGKQAYSAQFHPEFNAEVMRAYIRRKHADMQREGSDPRRIFREVAATPVARGLFRRFVQLHMGPNIADIPANSVAQAASHGVA</sequence>
<keyword evidence="2" id="KW-0315">Glutamine amidotransferase</keyword>
<comment type="caution">
    <text evidence="2">The sequence shown here is derived from an EMBL/GenBank/DDBJ whole genome shotgun (WGS) entry which is preliminary data.</text>
</comment>
<dbReference type="Gene3D" id="3.40.50.880">
    <property type="match status" value="1"/>
</dbReference>
<dbReference type="PANTHER" id="PTHR42695">
    <property type="entry name" value="GLUTAMINE AMIDOTRANSFERASE YLR126C-RELATED"/>
    <property type="match status" value="1"/>
</dbReference>
<dbReference type="RefSeq" id="WP_343881421.1">
    <property type="nucleotide sequence ID" value="NZ_BAAAFO010000002.1"/>
</dbReference>
<gene>
    <name evidence="2" type="ORF">GCM10009126_13130</name>
</gene>
<dbReference type="CDD" id="cd01741">
    <property type="entry name" value="GATase1_1"/>
    <property type="match status" value="1"/>
</dbReference>
<dbReference type="PANTHER" id="PTHR42695:SF5">
    <property type="entry name" value="GLUTAMINE AMIDOTRANSFERASE YLR126C-RELATED"/>
    <property type="match status" value="1"/>
</dbReference>